<dbReference type="SUPFAM" id="SSF46785">
    <property type="entry name" value="Winged helix' DNA-binding domain"/>
    <property type="match status" value="1"/>
</dbReference>
<keyword evidence="5 8" id="KW-0804">Transcription</keyword>
<dbReference type="Proteomes" id="UP000186922">
    <property type="component" value="Unassembled WGS sequence"/>
</dbReference>
<evidence type="ECO:0000256" key="4">
    <source>
        <dbReference type="ARBA" id="ARBA00023125"/>
    </source>
</evidence>
<dbReference type="OrthoDB" id="76676at2759"/>
<dbReference type="InterPro" id="IPR036390">
    <property type="entry name" value="WH_DNA-bd_sf"/>
</dbReference>
<dbReference type="PANTHER" id="PTHR13011:SF0">
    <property type="entry name" value="GENERAL TRANSCRIPTION FACTOR IIF SUBUNIT 1"/>
    <property type="match status" value="1"/>
</dbReference>
<comment type="subcellular location">
    <subcellularLocation>
        <location evidence="1 8">Nucleus</location>
    </subcellularLocation>
</comment>
<feature type="compositionally biased region" description="Acidic residues" evidence="9">
    <location>
        <begin position="353"/>
        <end position="369"/>
    </location>
</feature>
<gene>
    <name evidence="10" type="primary">RvY_07383-1</name>
    <name evidence="10" type="synonym">RvY_07383.1</name>
    <name evidence="10" type="ORF">RvY_07383</name>
</gene>
<evidence type="ECO:0000313" key="11">
    <source>
        <dbReference type="Proteomes" id="UP000186922"/>
    </source>
</evidence>
<evidence type="ECO:0000256" key="7">
    <source>
        <dbReference type="ARBA" id="ARBA00025232"/>
    </source>
</evidence>
<dbReference type="SUPFAM" id="SSF50916">
    <property type="entry name" value="Rap30/74 interaction domains"/>
    <property type="match status" value="1"/>
</dbReference>
<feature type="compositionally biased region" description="Low complexity" evidence="9">
    <location>
        <begin position="424"/>
        <end position="441"/>
    </location>
</feature>
<dbReference type="Gene3D" id="1.10.10.10">
    <property type="entry name" value="Winged helix-like DNA-binding domain superfamily/Winged helix DNA-binding domain"/>
    <property type="match status" value="1"/>
</dbReference>
<dbReference type="PANTHER" id="PTHR13011">
    <property type="entry name" value="TFIIF-ALPHA"/>
    <property type="match status" value="1"/>
</dbReference>
<dbReference type="GO" id="GO:0016251">
    <property type="term" value="F:RNA polymerase II general transcription initiation factor activity"/>
    <property type="evidence" value="ECO:0007669"/>
    <property type="project" value="TreeGrafter"/>
</dbReference>
<keyword evidence="3 8" id="KW-0805">Transcription regulation</keyword>
<evidence type="ECO:0000256" key="8">
    <source>
        <dbReference type="RuleBase" id="RU366044"/>
    </source>
</evidence>
<comment type="caution">
    <text evidence="10">The sequence shown here is derived from an EMBL/GenBank/DDBJ whole genome shotgun (WGS) entry which is preliminary data.</text>
</comment>
<dbReference type="GO" id="GO:0005674">
    <property type="term" value="C:transcription factor TFIIF complex"/>
    <property type="evidence" value="ECO:0007669"/>
    <property type="project" value="TreeGrafter"/>
</dbReference>
<accession>A0A1D1VBF8</accession>
<dbReference type="InterPro" id="IPR008851">
    <property type="entry name" value="TFIIF-alpha"/>
</dbReference>
<evidence type="ECO:0000256" key="5">
    <source>
        <dbReference type="ARBA" id="ARBA00023163"/>
    </source>
</evidence>
<dbReference type="STRING" id="947166.A0A1D1VBF8"/>
<keyword evidence="11" id="KW-1185">Reference proteome</keyword>
<feature type="compositionally biased region" description="Acidic residues" evidence="9">
    <location>
        <begin position="297"/>
        <end position="311"/>
    </location>
</feature>
<dbReference type="GO" id="GO:0003677">
    <property type="term" value="F:DNA binding"/>
    <property type="evidence" value="ECO:0007669"/>
    <property type="project" value="UniProtKB-KW"/>
</dbReference>
<dbReference type="GO" id="GO:0032968">
    <property type="term" value="P:positive regulation of transcription elongation by RNA polymerase II"/>
    <property type="evidence" value="ECO:0007669"/>
    <property type="project" value="InterPro"/>
</dbReference>
<feature type="region of interest" description="Disordered" evidence="9">
    <location>
        <begin position="58"/>
        <end position="120"/>
    </location>
</feature>
<feature type="compositionally biased region" description="Basic residues" evidence="9">
    <location>
        <begin position="249"/>
        <end position="270"/>
    </location>
</feature>
<evidence type="ECO:0000256" key="6">
    <source>
        <dbReference type="ARBA" id="ARBA00023242"/>
    </source>
</evidence>
<dbReference type="GO" id="GO:0001096">
    <property type="term" value="F:TFIIF-class transcription factor complex binding"/>
    <property type="evidence" value="ECO:0007669"/>
    <property type="project" value="TreeGrafter"/>
</dbReference>
<evidence type="ECO:0000256" key="3">
    <source>
        <dbReference type="ARBA" id="ARBA00023015"/>
    </source>
</evidence>
<dbReference type="GO" id="GO:0006367">
    <property type="term" value="P:transcription initiation at RNA polymerase II promoter"/>
    <property type="evidence" value="ECO:0007669"/>
    <property type="project" value="InterPro"/>
</dbReference>
<dbReference type="AlphaFoldDB" id="A0A1D1VBF8"/>
<keyword evidence="6 8" id="KW-0539">Nucleus</keyword>
<sequence length="502" mass="54456">MASGTAGQPKVFEFRVPKNTNKKVFVCKFSNALSVNFESWKKNAPELAREGAQEVIKTVDKEEEEAAPAPTSGAGSQFGKEKRDEARKKKYTRRARPDEAAPWILTDNSTAKKYRGPKEGGVQDNSSYYIFTTVGGKNIEAYPVSEWYNFVPVQRYKALDAEEAEEAFGRREKTFNYFNIMYQKRLKATEEGGDDDETAADGKSGGGGGRKKGLKISTEDDDDRPGQMSDSDEEGAAAETGAVDLDGKKKGKGKGRGRKQGKIPPKGKKKQREEEQGEAEPGEESDDGDYEAREMDYDTSESSEEEMEEVAQNDAGVKGVDEEVEEMEDEEGDEEVDAAAADKETTNSPGDALADETDEDDNDEDDIDALADSVLPSGKKQDGADGRSAAVSTSKKDGGKVSSSKGTKRARDSLVAGSSKKAKATPSTLAADSAAPSTSSDGKGNIEAVVRQYLIRKPMTSKELLRKLTKKGMKVDNLGDIIKKLNPEKTKVNGNLMLHLKS</sequence>
<dbReference type="Pfam" id="PF05793">
    <property type="entry name" value="TFIIF_alpha"/>
    <property type="match status" value="1"/>
</dbReference>
<protein>
    <recommendedName>
        <fullName evidence="8">Transcription initiation factor IIF subunit alpha</fullName>
    </recommendedName>
</protein>
<dbReference type="EMBL" id="BDGG01000003">
    <property type="protein sequence ID" value="GAU95838.1"/>
    <property type="molecule type" value="Genomic_DNA"/>
</dbReference>
<dbReference type="InterPro" id="IPR036388">
    <property type="entry name" value="WH-like_DNA-bd_sf"/>
</dbReference>
<comment type="function">
    <text evidence="7 8">TFIIF is a general transcription initiation factor that binds to RNA polymerase II and helps to recruit it to the initiation complex in collaboration with TFIIB. It promotes transcription elongation.</text>
</comment>
<reference evidence="10 11" key="1">
    <citation type="journal article" date="2016" name="Nat. Commun.">
        <title>Extremotolerant tardigrade genome and improved radiotolerance of human cultured cells by tardigrade-unique protein.</title>
        <authorList>
            <person name="Hashimoto T."/>
            <person name="Horikawa D.D."/>
            <person name="Saito Y."/>
            <person name="Kuwahara H."/>
            <person name="Kozuka-Hata H."/>
            <person name="Shin-I T."/>
            <person name="Minakuchi Y."/>
            <person name="Ohishi K."/>
            <person name="Motoyama A."/>
            <person name="Aizu T."/>
            <person name="Enomoto A."/>
            <person name="Kondo K."/>
            <person name="Tanaka S."/>
            <person name="Hara Y."/>
            <person name="Koshikawa S."/>
            <person name="Sagara H."/>
            <person name="Miura T."/>
            <person name="Yokobori S."/>
            <person name="Miyagawa K."/>
            <person name="Suzuki Y."/>
            <person name="Kubo T."/>
            <person name="Oyama M."/>
            <person name="Kohara Y."/>
            <person name="Fujiyama A."/>
            <person name="Arakawa K."/>
            <person name="Katayama T."/>
            <person name="Toyoda A."/>
            <person name="Kunieda T."/>
        </authorList>
    </citation>
    <scope>NUCLEOTIDE SEQUENCE [LARGE SCALE GENOMIC DNA]</scope>
    <source>
        <strain evidence="10 11">YOKOZUNA-1</strain>
    </source>
</reference>
<evidence type="ECO:0000256" key="1">
    <source>
        <dbReference type="ARBA" id="ARBA00004123"/>
    </source>
</evidence>
<dbReference type="InterPro" id="IPR011039">
    <property type="entry name" value="TFIIF_interaction"/>
</dbReference>
<name>A0A1D1VBF8_RAMVA</name>
<feature type="compositionally biased region" description="Acidic residues" evidence="9">
    <location>
        <begin position="275"/>
        <end position="289"/>
    </location>
</feature>
<feature type="compositionally biased region" description="Acidic residues" evidence="9">
    <location>
        <begin position="322"/>
        <end position="337"/>
    </location>
</feature>
<feature type="region of interest" description="Disordered" evidence="9">
    <location>
        <begin position="188"/>
        <end position="444"/>
    </location>
</feature>
<keyword evidence="4 8" id="KW-0238">DNA-binding</keyword>
<proteinExistence type="inferred from homology"/>
<organism evidence="10 11">
    <name type="scientific">Ramazzottius varieornatus</name>
    <name type="common">Water bear</name>
    <name type="synonym">Tardigrade</name>
    <dbReference type="NCBI Taxonomy" id="947166"/>
    <lineage>
        <taxon>Eukaryota</taxon>
        <taxon>Metazoa</taxon>
        <taxon>Ecdysozoa</taxon>
        <taxon>Tardigrada</taxon>
        <taxon>Eutardigrada</taxon>
        <taxon>Parachela</taxon>
        <taxon>Hypsibioidea</taxon>
        <taxon>Ramazzottiidae</taxon>
        <taxon>Ramazzottius</taxon>
    </lineage>
</organism>
<evidence type="ECO:0000256" key="2">
    <source>
        <dbReference type="ARBA" id="ARBA00005249"/>
    </source>
</evidence>
<evidence type="ECO:0000256" key="9">
    <source>
        <dbReference type="SAM" id="MobiDB-lite"/>
    </source>
</evidence>
<comment type="similarity">
    <text evidence="2 8">Belongs to the TFIIF alpha subunit family.</text>
</comment>
<evidence type="ECO:0000313" key="10">
    <source>
        <dbReference type="EMBL" id="GAU95838.1"/>
    </source>
</evidence>